<dbReference type="Pfam" id="PF09382">
    <property type="entry name" value="RQC"/>
    <property type="match status" value="1"/>
</dbReference>
<comment type="catalytic activity">
    <reaction evidence="15">
        <text>Couples ATP hydrolysis with the unwinding of duplex DNA by translocating in the 3'-5' direction.</text>
        <dbReference type="EC" id="5.6.2.4"/>
    </reaction>
</comment>
<dbReference type="EMBL" id="CCNE01000021">
    <property type="protein sequence ID" value="CDX57728.1"/>
    <property type="molecule type" value="Genomic_DNA"/>
</dbReference>
<keyword evidence="12" id="KW-0233">DNA recombination</keyword>
<dbReference type="FunFam" id="3.40.50.300:FF:001389">
    <property type="entry name" value="ATP-dependent DNA helicase RecQ"/>
    <property type="match status" value="1"/>
</dbReference>
<dbReference type="InterPro" id="IPR027417">
    <property type="entry name" value="P-loop_NTPase"/>
</dbReference>
<dbReference type="GO" id="GO:0046872">
    <property type="term" value="F:metal ion binding"/>
    <property type="evidence" value="ECO:0007669"/>
    <property type="project" value="UniProtKB-KW"/>
</dbReference>
<keyword evidence="5" id="KW-0547">Nucleotide-binding</keyword>
<sequence length="648" mass="70961">MAGWALRYFRASRGESLVCSSHLPENELLPGVCLMPAQATSIRAGDHKRRVLKDVFGFDDFRPGQATVIEALLSGRHVLAVMPTGAGKSLCYQVPALVKGGLTIVVSPLVALMQDQVAALRLAGVAADTINSSLDRETNVAAWRRVASGQTRLLYLAPERLMTERMLDALSRLDVGLIAIDEAHCISQWGPAFRREYEDLSRLRGLFPQVPIIALTATADEATRADIEARLFAGRAETLVLGFDRPNIKLAIEAKQDSKRQLLRFIERHQGKSGIIYCLSRRKTEEMAAFLEKNGVRALAYHAGMSKEAREANQNAFMSLSGVVMVATIAFGMGIDKPDVAYVFHTDLPGSLEAYYQEIGRAGRDGRAAEAHMLYGAGDIRTRRMFIDEEDTSPEHKRRSHRRLDTLIGYCETAQCRRQVLLGYFGEEAQACGNCDNCLDQAPRADGSAEARIILAAIAQSGERFGGSHVIDILLGHETEKVLARGHQKLESFRTGIMHRKPVWLSLVRQLVAGGFLVPDPDGHGGLAISESGRALGRGEVAFEYRVEGRDRLARGRKRAAQGAAMDGEGVDASLLATLKTLRLRLAKERQVPAYVVFSDRSLIDMAERRPRDLDDFAEVNGVGAAKLKEFGEVFLSAIAAHEASGSD</sequence>
<accession>A0A090G675</accession>
<dbReference type="NCBIfam" id="TIGR00614">
    <property type="entry name" value="recQ_fam"/>
    <property type="match status" value="1"/>
</dbReference>
<dbReference type="AlphaFoldDB" id="A0A090G675"/>
<evidence type="ECO:0000313" key="21">
    <source>
        <dbReference type="Proteomes" id="UP000046122"/>
    </source>
</evidence>
<dbReference type="InterPro" id="IPR010997">
    <property type="entry name" value="HRDC-like_sf"/>
</dbReference>
<dbReference type="CDD" id="cd17920">
    <property type="entry name" value="DEXHc_RecQ"/>
    <property type="match status" value="1"/>
</dbReference>
<organism evidence="20 21">
    <name type="scientific">Mesorhizobium plurifarium</name>
    <dbReference type="NCBI Taxonomy" id="69974"/>
    <lineage>
        <taxon>Bacteria</taxon>
        <taxon>Pseudomonadati</taxon>
        <taxon>Pseudomonadota</taxon>
        <taxon>Alphaproteobacteria</taxon>
        <taxon>Hyphomicrobiales</taxon>
        <taxon>Phyllobacteriaceae</taxon>
        <taxon>Mesorhizobium</taxon>
    </lineage>
</organism>
<dbReference type="GO" id="GO:0005737">
    <property type="term" value="C:cytoplasm"/>
    <property type="evidence" value="ECO:0007669"/>
    <property type="project" value="TreeGrafter"/>
</dbReference>
<dbReference type="InterPro" id="IPR044876">
    <property type="entry name" value="HRDC_dom_sf"/>
</dbReference>
<protein>
    <recommendedName>
        <fullName evidence="16">DNA helicase RecQ</fullName>
        <ecNumber evidence="16">5.6.2.4</ecNumber>
    </recommendedName>
</protein>
<keyword evidence="4" id="KW-0479">Metal-binding</keyword>
<dbReference type="PROSITE" id="PS50967">
    <property type="entry name" value="HRDC"/>
    <property type="match status" value="1"/>
</dbReference>
<reference evidence="20 21" key="1">
    <citation type="submission" date="2014-08" db="EMBL/GenBank/DDBJ databases">
        <authorList>
            <person name="Moulin Lionel"/>
        </authorList>
    </citation>
    <scope>NUCLEOTIDE SEQUENCE [LARGE SCALE GENOMIC DNA]</scope>
</reference>
<dbReference type="GO" id="GO:0003677">
    <property type="term" value="F:DNA binding"/>
    <property type="evidence" value="ECO:0007669"/>
    <property type="project" value="UniProtKB-KW"/>
</dbReference>
<dbReference type="InterPro" id="IPR006293">
    <property type="entry name" value="DNA_helicase_ATP-dep_RecQ_bac"/>
</dbReference>
<dbReference type="SMART" id="SM00956">
    <property type="entry name" value="RQC"/>
    <property type="match status" value="1"/>
</dbReference>
<keyword evidence="13" id="KW-0234">DNA repair</keyword>
<keyword evidence="9" id="KW-0862">Zinc</keyword>
<keyword evidence="6" id="KW-0227">DNA damage</keyword>
<dbReference type="SUPFAM" id="SSF46785">
    <property type="entry name" value="Winged helix' DNA-binding domain"/>
    <property type="match status" value="1"/>
</dbReference>
<evidence type="ECO:0000256" key="10">
    <source>
        <dbReference type="ARBA" id="ARBA00022840"/>
    </source>
</evidence>
<dbReference type="GO" id="GO:0043138">
    <property type="term" value="F:3'-5' DNA helicase activity"/>
    <property type="evidence" value="ECO:0007669"/>
    <property type="project" value="UniProtKB-EC"/>
</dbReference>
<dbReference type="PROSITE" id="PS51192">
    <property type="entry name" value="HELICASE_ATP_BIND_1"/>
    <property type="match status" value="1"/>
</dbReference>
<dbReference type="InterPro" id="IPR014001">
    <property type="entry name" value="Helicase_ATP-bd"/>
</dbReference>
<comment type="cofactor">
    <cofactor evidence="1">
        <name>Mg(2+)</name>
        <dbReference type="ChEBI" id="CHEBI:18420"/>
    </cofactor>
</comment>
<dbReference type="Pfam" id="PF00570">
    <property type="entry name" value="HRDC"/>
    <property type="match status" value="1"/>
</dbReference>
<dbReference type="InterPro" id="IPR002121">
    <property type="entry name" value="HRDC_dom"/>
</dbReference>
<dbReference type="PROSITE" id="PS51194">
    <property type="entry name" value="HELICASE_CTER"/>
    <property type="match status" value="1"/>
</dbReference>
<dbReference type="InterPro" id="IPR032284">
    <property type="entry name" value="RecQ_Zn-bd"/>
</dbReference>
<keyword evidence="8 20" id="KW-0347">Helicase</keyword>
<evidence type="ECO:0000313" key="20">
    <source>
        <dbReference type="EMBL" id="CDX57728.1"/>
    </source>
</evidence>
<dbReference type="GO" id="GO:0030894">
    <property type="term" value="C:replisome"/>
    <property type="evidence" value="ECO:0007669"/>
    <property type="project" value="TreeGrafter"/>
</dbReference>
<evidence type="ECO:0000256" key="4">
    <source>
        <dbReference type="ARBA" id="ARBA00022723"/>
    </source>
</evidence>
<dbReference type="Pfam" id="PF16124">
    <property type="entry name" value="RecQ_Zn_bind"/>
    <property type="match status" value="1"/>
</dbReference>
<dbReference type="SMART" id="SM00341">
    <property type="entry name" value="HRDC"/>
    <property type="match status" value="1"/>
</dbReference>
<dbReference type="InterPro" id="IPR004589">
    <property type="entry name" value="DNA_helicase_ATP-dep_RecQ"/>
</dbReference>
<comment type="cofactor">
    <cofactor evidence="2">
        <name>Zn(2+)</name>
        <dbReference type="ChEBI" id="CHEBI:29105"/>
    </cofactor>
</comment>
<dbReference type="FunFam" id="3.40.50.300:FF:000156">
    <property type="entry name" value="ATP-dependent DNA helicase recQ"/>
    <property type="match status" value="1"/>
</dbReference>
<evidence type="ECO:0000256" key="2">
    <source>
        <dbReference type="ARBA" id="ARBA00001947"/>
    </source>
</evidence>
<dbReference type="Gene3D" id="1.10.10.10">
    <property type="entry name" value="Winged helix-like DNA-binding domain superfamily/Winged helix DNA-binding domain"/>
    <property type="match status" value="1"/>
</dbReference>
<dbReference type="GO" id="GO:0043590">
    <property type="term" value="C:bacterial nucleoid"/>
    <property type="evidence" value="ECO:0007669"/>
    <property type="project" value="TreeGrafter"/>
</dbReference>
<evidence type="ECO:0000256" key="3">
    <source>
        <dbReference type="ARBA" id="ARBA00005446"/>
    </source>
</evidence>
<evidence type="ECO:0000259" key="19">
    <source>
        <dbReference type="PROSITE" id="PS51194"/>
    </source>
</evidence>
<evidence type="ECO:0000256" key="8">
    <source>
        <dbReference type="ARBA" id="ARBA00022806"/>
    </source>
</evidence>
<proteinExistence type="inferred from homology"/>
<comment type="similarity">
    <text evidence="3">Belongs to the helicase family. RecQ subfamily.</text>
</comment>
<keyword evidence="10" id="KW-0067">ATP-binding</keyword>
<keyword evidence="11" id="KW-0238">DNA-binding</keyword>
<feature type="domain" description="Helicase ATP-binding" evidence="18">
    <location>
        <begin position="69"/>
        <end position="237"/>
    </location>
</feature>
<evidence type="ECO:0000256" key="6">
    <source>
        <dbReference type="ARBA" id="ARBA00022763"/>
    </source>
</evidence>
<name>A0A090G675_MESPL</name>
<keyword evidence="7 20" id="KW-0378">Hydrolase</keyword>
<evidence type="ECO:0000256" key="12">
    <source>
        <dbReference type="ARBA" id="ARBA00023172"/>
    </source>
</evidence>
<dbReference type="SUPFAM" id="SSF52540">
    <property type="entry name" value="P-loop containing nucleoside triphosphate hydrolases"/>
    <property type="match status" value="1"/>
</dbReference>
<dbReference type="GO" id="GO:0005524">
    <property type="term" value="F:ATP binding"/>
    <property type="evidence" value="ECO:0007669"/>
    <property type="project" value="UniProtKB-KW"/>
</dbReference>
<dbReference type="Proteomes" id="UP000046122">
    <property type="component" value="Unassembled WGS sequence"/>
</dbReference>
<evidence type="ECO:0000256" key="14">
    <source>
        <dbReference type="ARBA" id="ARBA00023235"/>
    </source>
</evidence>
<dbReference type="SMART" id="SM00487">
    <property type="entry name" value="DEXDc"/>
    <property type="match status" value="1"/>
</dbReference>
<dbReference type="GO" id="GO:0006310">
    <property type="term" value="P:DNA recombination"/>
    <property type="evidence" value="ECO:0007669"/>
    <property type="project" value="UniProtKB-UniRule"/>
</dbReference>
<dbReference type="CDD" id="cd18794">
    <property type="entry name" value="SF2_C_RecQ"/>
    <property type="match status" value="1"/>
</dbReference>
<dbReference type="NCBIfam" id="TIGR01389">
    <property type="entry name" value="recQ"/>
    <property type="match status" value="1"/>
</dbReference>
<dbReference type="GO" id="GO:0009432">
    <property type="term" value="P:SOS response"/>
    <property type="evidence" value="ECO:0007669"/>
    <property type="project" value="UniProtKB-UniRule"/>
</dbReference>
<evidence type="ECO:0000256" key="16">
    <source>
        <dbReference type="NCBIfam" id="TIGR01389"/>
    </source>
</evidence>
<evidence type="ECO:0000256" key="9">
    <source>
        <dbReference type="ARBA" id="ARBA00022833"/>
    </source>
</evidence>
<dbReference type="Pfam" id="PF00270">
    <property type="entry name" value="DEAD"/>
    <property type="match status" value="1"/>
</dbReference>
<dbReference type="SMART" id="SM00490">
    <property type="entry name" value="HELICc"/>
    <property type="match status" value="1"/>
</dbReference>
<dbReference type="PANTHER" id="PTHR13710:SF105">
    <property type="entry name" value="ATP-DEPENDENT DNA HELICASE Q1"/>
    <property type="match status" value="1"/>
</dbReference>
<evidence type="ECO:0000259" key="17">
    <source>
        <dbReference type="PROSITE" id="PS50967"/>
    </source>
</evidence>
<dbReference type="InterPro" id="IPR011545">
    <property type="entry name" value="DEAD/DEAH_box_helicase_dom"/>
</dbReference>
<dbReference type="Gene3D" id="3.40.50.300">
    <property type="entry name" value="P-loop containing nucleotide triphosphate hydrolases"/>
    <property type="match status" value="2"/>
</dbReference>
<dbReference type="Gene3D" id="1.10.150.80">
    <property type="entry name" value="HRDC domain"/>
    <property type="match status" value="1"/>
</dbReference>
<dbReference type="InterPro" id="IPR001650">
    <property type="entry name" value="Helicase_C-like"/>
</dbReference>
<gene>
    <name evidence="20" type="primary">recQ</name>
    <name evidence="20" type="ORF">MPL3365_280005</name>
</gene>
<dbReference type="Pfam" id="PF00271">
    <property type="entry name" value="Helicase_C"/>
    <property type="match status" value="1"/>
</dbReference>
<keyword evidence="14" id="KW-0413">Isomerase</keyword>
<feature type="domain" description="Helicase C-terminal" evidence="19">
    <location>
        <begin position="258"/>
        <end position="408"/>
    </location>
</feature>
<evidence type="ECO:0000256" key="11">
    <source>
        <dbReference type="ARBA" id="ARBA00023125"/>
    </source>
</evidence>
<dbReference type="GO" id="GO:0006281">
    <property type="term" value="P:DNA repair"/>
    <property type="evidence" value="ECO:0007669"/>
    <property type="project" value="UniProtKB-KW"/>
</dbReference>
<dbReference type="InterPro" id="IPR036390">
    <property type="entry name" value="WH_DNA-bd_sf"/>
</dbReference>
<dbReference type="PANTHER" id="PTHR13710">
    <property type="entry name" value="DNA HELICASE RECQ FAMILY MEMBER"/>
    <property type="match status" value="1"/>
</dbReference>
<evidence type="ECO:0000256" key="1">
    <source>
        <dbReference type="ARBA" id="ARBA00001946"/>
    </source>
</evidence>
<evidence type="ECO:0000256" key="5">
    <source>
        <dbReference type="ARBA" id="ARBA00022741"/>
    </source>
</evidence>
<dbReference type="SUPFAM" id="SSF47819">
    <property type="entry name" value="HRDC-like"/>
    <property type="match status" value="1"/>
</dbReference>
<dbReference type="GO" id="GO:0006260">
    <property type="term" value="P:DNA replication"/>
    <property type="evidence" value="ECO:0007669"/>
    <property type="project" value="InterPro"/>
</dbReference>
<dbReference type="GO" id="GO:0016787">
    <property type="term" value="F:hydrolase activity"/>
    <property type="evidence" value="ECO:0007669"/>
    <property type="project" value="UniProtKB-KW"/>
</dbReference>
<evidence type="ECO:0000256" key="13">
    <source>
        <dbReference type="ARBA" id="ARBA00023204"/>
    </source>
</evidence>
<dbReference type="EC" id="5.6.2.4" evidence="16"/>
<evidence type="ECO:0000256" key="15">
    <source>
        <dbReference type="ARBA" id="ARBA00034617"/>
    </source>
</evidence>
<evidence type="ECO:0000259" key="18">
    <source>
        <dbReference type="PROSITE" id="PS51192"/>
    </source>
</evidence>
<dbReference type="InterPro" id="IPR018982">
    <property type="entry name" value="RQC_domain"/>
</dbReference>
<dbReference type="GO" id="GO:0009378">
    <property type="term" value="F:four-way junction helicase activity"/>
    <property type="evidence" value="ECO:0007669"/>
    <property type="project" value="TreeGrafter"/>
</dbReference>
<dbReference type="InterPro" id="IPR036388">
    <property type="entry name" value="WH-like_DNA-bd_sf"/>
</dbReference>
<evidence type="ECO:0000256" key="7">
    <source>
        <dbReference type="ARBA" id="ARBA00022801"/>
    </source>
</evidence>
<feature type="domain" description="HRDC" evidence="17">
    <location>
        <begin position="569"/>
        <end position="648"/>
    </location>
</feature>